<dbReference type="STRING" id="203124.Tery_3781"/>
<protein>
    <submittedName>
        <fullName evidence="2">Alpha/beta hydrolase fold</fullName>
    </submittedName>
</protein>
<organism evidence="2">
    <name type="scientific">Trichodesmium erythraeum (strain IMS101)</name>
    <dbReference type="NCBI Taxonomy" id="203124"/>
    <lineage>
        <taxon>Bacteria</taxon>
        <taxon>Bacillati</taxon>
        <taxon>Cyanobacteriota</taxon>
        <taxon>Cyanophyceae</taxon>
        <taxon>Oscillatoriophycideae</taxon>
        <taxon>Oscillatoriales</taxon>
        <taxon>Microcoleaceae</taxon>
        <taxon>Trichodesmium</taxon>
    </lineage>
</organism>
<reference evidence="2" key="1">
    <citation type="submission" date="2006-06" db="EMBL/GenBank/DDBJ databases">
        <title>Complete sequence of Trichodesmium erythraeum IMS101.</title>
        <authorList>
            <consortium name="US DOE Joint Genome Institute"/>
            <person name="Copeland A."/>
            <person name="Lucas S."/>
            <person name="Lapidus A."/>
            <person name="Barry K."/>
            <person name="Detter J.C."/>
            <person name="Glavina del Rio T."/>
            <person name="Hammon N."/>
            <person name="Israni S."/>
            <person name="Dalin E."/>
            <person name="Tice H."/>
            <person name="Pitluck S."/>
            <person name="Kiss H."/>
            <person name="Munk A.C."/>
            <person name="Brettin T."/>
            <person name="Bruce D."/>
            <person name="Han C."/>
            <person name="Tapia R."/>
            <person name="Gilna P."/>
            <person name="Schmutz J."/>
            <person name="Larimer F."/>
            <person name="Land M."/>
            <person name="Hauser L."/>
            <person name="Kyrpides N."/>
            <person name="Kim E."/>
            <person name="Richardson P."/>
        </authorList>
    </citation>
    <scope>NUCLEOTIDE SEQUENCE [LARGE SCALE GENOMIC DNA]</scope>
    <source>
        <strain evidence="2">IMS101</strain>
    </source>
</reference>
<proteinExistence type="predicted"/>
<dbReference type="InterPro" id="IPR029058">
    <property type="entry name" value="AB_hydrolase_fold"/>
</dbReference>
<dbReference type="Gene3D" id="3.40.50.1820">
    <property type="entry name" value="alpha/beta hydrolase"/>
    <property type="match status" value="1"/>
</dbReference>
<evidence type="ECO:0000313" key="2">
    <source>
        <dbReference type="EMBL" id="ABG52828.1"/>
    </source>
</evidence>
<dbReference type="RefSeq" id="WP_011613158.1">
    <property type="nucleotide sequence ID" value="NC_008312.1"/>
</dbReference>
<dbReference type="KEGG" id="ter:Tery_3781"/>
<dbReference type="SUPFAM" id="SSF53474">
    <property type="entry name" value="alpha/beta-Hydrolases"/>
    <property type="match status" value="1"/>
</dbReference>
<dbReference type="PANTHER" id="PTHR46438">
    <property type="entry name" value="ALPHA/BETA-HYDROLASES SUPERFAMILY PROTEIN"/>
    <property type="match status" value="1"/>
</dbReference>
<dbReference type="Pfam" id="PF12697">
    <property type="entry name" value="Abhydrolase_6"/>
    <property type="match status" value="1"/>
</dbReference>
<dbReference type="HOGENOM" id="CLU_020336_13_4_3"/>
<evidence type="ECO:0000259" key="1">
    <source>
        <dbReference type="Pfam" id="PF12697"/>
    </source>
</evidence>
<name>Q10Y46_TRIEI</name>
<dbReference type="PANTHER" id="PTHR46438:SF12">
    <property type="entry name" value="ALPHA_BETA-HYDROLASES SUPERFAMILY PROTEIN"/>
    <property type="match status" value="1"/>
</dbReference>
<dbReference type="AlphaFoldDB" id="Q10Y46"/>
<feature type="domain" description="AB hydrolase-1" evidence="1">
    <location>
        <begin position="26"/>
        <end position="278"/>
    </location>
</feature>
<dbReference type="ESTHER" id="trier-q3hiz8">
    <property type="family name" value="AlphaBeta_hydrolase"/>
</dbReference>
<dbReference type="OrthoDB" id="449686at2"/>
<dbReference type="GO" id="GO:0016787">
    <property type="term" value="F:hydrolase activity"/>
    <property type="evidence" value="ECO:0007669"/>
    <property type="project" value="UniProtKB-KW"/>
</dbReference>
<sequence>MMTTKSWTWRSWPICYQSQGEEGPPVILIHGFGASLGHWRKNIPVLAASCRCYAIDLLGFGGSAKPTPNQDVTYTFETWSQQISDFCREIVGAPAFLVGNSIGCIVAMQTAVDHPNIVLGVGIINCSLRLLHERKRSNLPWYRSQGASLLQNLLKVKWISQLFFNQLATKKTVKRVLLQAYKRSEAVTDELIDLLLKPAKDEGAVDIFVAFTGYSQGPLPEDLLPILPCSAIILWGEEDPWENIELGKEFANFKNVEKFIPLPGVGHCPQDEAPELVNPILQEWILEKWESKV</sequence>
<dbReference type="InterPro" id="IPR000073">
    <property type="entry name" value="AB_hydrolase_1"/>
</dbReference>
<dbReference type="EMBL" id="CP000393">
    <property type="protein sequence ID" value="ABG52828.1"/>
    <property type="molecule type" value="Genomic_DNA"/>
</dbReference>
<dbReference type="eggNOG" id="COG0596">
    <property type="taxonomic scope" value="Bacteria"/>
</dbReference>
<keyword evidence="2" id="KW-0378">Hydrolase</keyword>
<accession>Q10Y46</accession>
<gene>
    <name evidence="2" type="ordered locus">Tery_3781</name>
</gene>